<gene>
    <name evidence="2" type="ORF">WOB96_06775</name>
</gene>
<name>A0ABU9D7G7_9PROT</name>
<evidence type="ECO:0000256" key="1">
    <source>
        <dbReference type="SAM" id="SignalP"/>
    </source>
</evidence>
<dbReference type="Proteomes" id="UP001446205">
    <property type="component" value="Unassembled WGS sequence"/>
</dbReference>
<proteinExistence type="predicted"/>
<protein>
    <recommendedName>
        <fullName evidence="4">Lipoprotein</fullName>
    </recommendedName>
</protein>
<dbReference type="EMBL" id="JBBPCO010000005">
    <property type="protein sequence ID" value="MEK8089469.1"/>
    <property type="molecule type" value="Genomic_DNA"/>
</dbReference>
<evidence type="ECO:0000313" key="2">
    <source>
        <dbReference type="EMBL" id="MEK8089469.1"/>
    </source>
</evidence>
<dbReference type="RefSeq" id="WP_341370525.1">
    <property type="nucleotide sequence ID" value="NZ_JBBPCO010000005.1"/>
</dbReference>
<comment type="caution">
    <text evidence="2">The sequence shown here is derived from an EMBL/GenBank/DDBJ whole genome shotgun (WGS) entry which is preliminary data.</text>
</comment>
<reference evidence="2 3" key="1">
    <citation type="submission" date="2024-04" db="EMBL/GenBank/DDBJ databases">
        <authorList>
            <person name="Abashina T."/>
            <person name="Shaikin A."/>
        </authorList>
    </citation>
    <scope>NUCLEOTIDE SEQUENCE [LARGE SCALE GENOMIC DNA]</scope>
    <source>
        <strain evidence="2 3">AAFK</strain>
    </source>
</reference>
<feature type="chain" id="PRO_5045452710" description="Lipoprotein" evidence="1">
    <location>
        <begin position="21"/>
        <end position="643"/>
    </location>
</feature>
<keyword evidence="1" id="KW-0732">Signal</keyword>
<evidence type="ECO:0000313" key="3">
    <source>
        <dbReference type="Proteomes" id="UP001446205"/>
    </source>
</evidence>
<feature type="signal peptide" evidence="1">
    <location>
        <begin position="1"/>
        <end position="20"/>
    </location>
</feature>
<organism evidence="2 3">
    <name type="scientific">Thermithiobacillus plumbiphilus</name>
    <dbReference type="NCBI Taxonomy" id="1729899"/>
    <lineage>
        <taxon>Bacteria</taxon>
        <taxon>Pseudomonadati</taxon>
        <taxon>Pseudomonadota</taxon>
        <taxon>Acidithiobacillia</taxon>
        <taxon>Acidithiobacillales</taxon>
        <taxon>Thermithiobacillaceae</taxon>
        <taxon>Thermithiobacillus</taxon>
    </lineage>
</organism>
<sequence length="643" mass="68952">MTKRIILKSLITALGLAPLAGCMSGGGQDQTPLFAATGLTGQSVSLASFSNPQPNIPAQCYIETSGGTQNACLYCHTDGLATATPPIGNNQAQSGLQLAYDFAPGMNVNHWENTLFPEKLRAIVLSLGQNPEAWDMQSYIRTDNWSEAYAQRGGDPKVWNAGTGAFQVFPALDPADLPAKADGFVRSASAAHGPFSDSQGAITGWRAINFMPYGIFTPQTGSVSGVYIRLPEAFMKDASGNYSLSVYQQNLDLLERAVQNRLEASDPAHYLGSAASVPVQAGLYPLGTEFAHPLHYVDAEADGSNAAISRFPGTRANRVKEVRYMTKWRDFDPAQAPAGGEEEEGGPGSVFLNADQGWIDNGAGWLLSAYIEDRGGRLRPQRGEELMQCFGCHSGLGQGAGFKSGVGGTVDSTWAFPRKFAGDAGWQEMNYFGYTHAAGASNSATPGAASVGDPVNHNKAQGEFGYFLSRVVGASLYGEMPAGIEAYLKGKITKANGYSADWPVLDSSDQADPQTILATQQLRQQLMREMVSRKDYLENGVIAGALLYPAKDTALAAAGRYRQVVASQRFTLGKDVFPATPYTFKYHRTADTAFTHANGRPYAQGEVISDRPIGVPTLINEIEGSFVVDYQPYLAFPSQFVTP</sequence>
<evidence type="ECO:0008006" key="4">
    <source>
        <dbReference type="Google" id="ProtNLM"/>
    </source>
</evidence>
<keyword evidence="3" id="KW-1185">Reference proteome</keyword>
<accession>A0ABU9D7G7</accession>